<evidence type="ECO:0000313" key="2">
    <source>
        <dbReference type="Proteomes" id="UP001203423"/>
    </source>
</evidence>
<dbReference type="Pfam" id="PF12069">
    <property type="entry name" value="DUF3549"/>
    <property type="match status" value="1"/>
</dbReference>
<reference evidence="1 2" key="1">
    <citation type="submission" date="2022-01" db="EMBL/GenBank/DDBJ databases">
        <title>Whole genome-based taxonomy of the Shewanellaceae.</title>
        <authorList>
            <person name="Martin-Rodriguez A.J."/>
        </authorList>
    </citation>
    <scope>NUCLEOTIDE SEQUENCE [LARGE SCALE GENOMIC DNA]</scope>
    <source>
        <strain evidence="1 2">DSM 17177</strain>
    </source>
</reference>
<dbReference type="InterPro" id="IPR021936">
    <property type="entry name" value="DUF3549"/>
</dbReference>
<comment type="caution">
    <text evidence="1">The sequence shown here is derived from an EMBL/GenBank/DDBJ whole genome shotgun (WGS) entry which is preliminary data.</text>
</comment>
<dbReference type="EMBL" id="JAKIKS010000101">
    <property type="protein sequence ID" value="MCL1126676.1"/>
    <property type="molecule type" value="Genomic_DNA"/>
</dbReference>
<name>A0ABT0LG57_9GAMM</name>
<protein>
    <submittedName>
        <fullName evidence="1">DUF3549 family protein</fullName>
    </submittedName>
</protein>
<gene>
    <name evidence="1" type="ORF">L2764_19860</name>
</gene>
<evidence type="ECO:0000313" key="1">
    <source>
        <dbReference type="EMBL" id="MCL1126676.1"/>
    </source>
</evidence>
<dbReference type="Proteomes" id="UP001203423">
    <property type="component" value="Unassembled WGS sequence"/>
</dbReference>
<organism evidence="1 2">
    <name type="scientific">Shewanella surugensis</name>
    <dbReference type="NCBI Taxonomy" id="212020"/>
    <lineage>
        <taxon>Bacteria</taxon>
        <taxon>Pseudomonadati</taxon>
        <taxon>Pseudomonadota</taxon>
        <taxon>Gammaproteobacteria</taxon>
        <taxon>Alteromonadales</taxon>
        <taxon>Shewanellaceae</taxon>
        <taxon>Shewanella</taxon>
    </lineage>
</organism>
<sequence>MDQITTLSQFLSIGGSQFHVYEMGRRVQHIDTATFEQIEVLKIPYPSPLQGHAHFALVFWDETQDHFIWFLKLPLDEQGLLSPAPRSQFIKMVIEALGSSPTRTLTESQQDKLANHPFSFKPTTEKLAIFNALVRQQLGQAPSSQYQQAYDYLASNDKMSAWKQVGLQGLADICVRPDEKDHLQLIQDNLSTAPNEIQVALCQCLEHLTIAPALAHSLLNQIINGNNNHSHYLFRALASHPKLSKEAIVHWSQQSKLTADLLITIAARNWAALEDTELQALYLEALSHQDQVFFNQLFIELVAIPSLRPLLLTQLRNPDRSEKFTQAIGGLFKVTKS</sequence>
<keyword evidence="2" id="KW-1185">Reference proteome</keyword>
<accession>A0ABT0LG57</accession>
<dbReference type="RefSeq" id="WP_248942091.1">
    <property type="nucleotide sequence ID" value="NZ_JAKIKS010000101.1"/>
</dbReference>
<proteinExistence type="predicted"/>